<dbReference type="Proteomes" id="UP000242525">
    <property type="component" value="Unassembled WGS sequence"/>
</dbReference>
<dbReference type="InterPro" id="IPR046368">
    <property type="entry name" value="Tag1"/>
</dbReference>
<dbReference type="OrthoDB" id="5596576at2759"/>
<dbReference type="InterPro" id="IPR055011">
    <property type="entry name" value="Tag1_C"/>
</dbReference>
<evidence type="ECO:0000313" key="4">
    <source>
        <dbReference type="EMBL" id="CDO56395.1"/>
    </source>
</evidence>
<reference evidence="4" key="1">
    <citation type="submission" date="2014-03" db="EMBL/GenBank/DDBJ databases">
        <authorList>
            <person name="Casaregola S."/>
        </authorList>
    </citation>
    <scope>NUCLEOTIDE SEQUENCE [LARGE SCALE GENOMIC DNA]</scope>
    <source>
        <strain evidence="4">CLIB 918</strain>
    </source>
</reference>
<sequence length="587" mass="65591">MSIPLAESEPTNSNIPRAFRGSADNSETTPLLPEYTGDTVNSLSKRRRGARYYFSVFIRRYLPLLGVAILALVVLVQTASVNWGQEFFNGTIVNIDNVGFEQFTENGVSLRVRGNIHINYTLIDHASYRSWALRLGAYPLHSLTVGRSESVLELKNYNNKATDKDDGQDYSHAVTAHLPQFDVNIRHNETTHFDLVTNLTDFGNPSLLATIVKRILAQKEIEFKYKTQLRLSKMGIPFGSWPFTVQAVVNPENLGFSDSKLLRLEQLQLEKVSGGLGVSAAVSTFYNLSVSADIPQIMWDMYLAGCGDDEFIYVARVENSPIQLQPYKSNEIQVYSYVQQLDPAFSQHCTGENANHTALDQLVQKYFSGDVINVQVRGSDVQKPGAVPDWMAQVLPLLHVDIPFRFDRGPDGDDQKLVREVELSNFRLIIPPRNKNPFGGGPGQQPIPKLNAHIRATLQPPGELNLTKDLDLTIDYARGLADLYYRTTSTICRKFAVVDIRDWLPCTTDTAKDPETGNLRYIVEFDLVNVPMNVTDESTFSEVARQIFLKGSAPILLQAQIDADVATPLGSFVFSDIHIEGETLIKT</sequence>
<gene>
    <name evidence="4" type="ORF">BN980_GECA15s00604g</name>
</gene>
<evidence type="ECO:0000256" key="2">
    <source>
        <dbReference type="SAM" id="Phobius"/>
    </source>
</evidence>
<organism evidence="4 5">
    <name type="scientific">Geotrichum candidum</name>
    <name type="common">Oospora lactis</name>
    <name type="synonym">Dipodascus geotrichum</name>
    <dbReference type="NCBI Taxonomy" id="1173061"/>
    <lineage>
        <taxon>Eukaryota</taxon>
        <taxon>Fungi</taxon>
        <taxon>Dikarya</taxon>
        <taxon>Ascomycota</taxon>
        <taxon>Saccharomycotina</taxon>
        <taxon>Dipodascomycetes</taxon>
        <taxon>Dipodascales</taxon>
        <taxon>Dipodascaceae</taxon>
        <taxon>Geotrichum</taxon>
    </lineage>
</organism>
<proteinExistence type="predicted"/>
<feature type="transmembrane region" description="Helical" evidence="2">
    <location>
        <begin position="52"/>
        <end position="76"/>
    </location>
</feature>
<evidence type="ECO:0000259" key="3">
    <source>
        <dbReference type="Pfam" id="PF22786"/>
    </source>
</evidence>
<keyword evidence="2" id="KW-1133">Transmembrane helix</keyword>
<dbReference type="GO" id="GO:0000329">
    <property type="term" value="C:fungal-type vacuole membrane"/>
    <property type="evidence" value="ECO:0007669"/>
    <property type="project" value="InterPro"/>
</dbReference>
<feature type="domain" description="Tag1 C-terminal" evidence="3">
    <location>
        <begin position="470"/>
        <end position="586"/>
    </location>
</feature>
<keyword evidence="2" id="KW-0472">Membrane</keyword>
<accession>A0A0J9XFS8</accession>
<dbReference type="PANTHER" id="PTHR35895">
    <property type="entry name" value="CHROMOSOME 16, WHOLE GENOME SHOTGUN SEQUENCE"/>
    <property type="match status" value="1"/>
</dbReference>
<protein>
    <recommendedName>
        <fullName evidence="3">Tag1 C-terminal domain-containing protein</fullName>
    </recommendedName>
</protein>
<dbReference type="Pfam" id="PF22786">
    <property type="entry name" value="Tag1_C"/>
    <property type="match status" value="1"/>
</dbReference>
<dbReference type="AlphaFoldDB" id="A0A0J9XFS8"/>
<dbReference type="Pfam" id="PF26174">
    <property type="entry name" value="LEA-2_1"/>
    <property type="match status" value="1"/>
</dbReference>
<name>A0A0J9XFS8_GEOCN</name>
<comment type="caution">
    <text evidence="4">The sequence shown here is derived from an EMBL/GenBank/DDBJ whole genome shotgun (WGS) entry which is preliminary data.</text>
</comment>
<evidence type="ECO:0000313" key="5">
    <source>
        <dbReference type="Proteomes" id="UP000242525"/>
    </source>
</evidence>
<evidence type="ECO:0000256" key="1">
    <source>
        <dbReference type="SAM" id="MobiDB-lite"/>
    </source>
</evidence>
<keyword evidence="2" id="KW-0812">Transmembrane</keyword>
<keyword evidence="5" id="KW-1185">Reference proteome</keyword>
<dbReference type="PANTHER" id="PTHR35895:SF3">
    <property type="entry name" value="PRE-RRNA PROCESSING PROTEIN"/>
    <property type="match status" value="1"/>
</dbReference>
<feature type="region of interest" description="Disordered" evidence="1">
    <location>
        <begin position="1"/>
        <end position="31"/>
    </location>
</feature>
<dbReference type="EMBL" id="CCBN010000015">
    <property type="protein sequence ID" value="CDO56395.1"/>
    <property type="molecule type" value="Genomic_DNA"/>
</dbReference>